<dbReference type="SUPFAM" id="SSF48452">
    <property type="entry name" value="TPR-like"/>
    <property type="match status" value="1"/>
</dbReference>
<dbReference type="InterPro" id="IPR027417">
    <property type="entry name" value="P-loop_NTPase"/>
</dbReference>
<dbReference type="GO" id="GO:0005524">
    <property type="term" value="F:ATP binding"/>
    <property type="evidence" value="ECO:0007669"/>
    <property type="project" value="InterPro"/>
</dbReference>
<dbReference type="SMART" id="SM00327">
    <property type="entry name" value="VWA"/>
    <property type="match status" value="2"/>
</dbReference>
<dbReference type="Gene3D" id="1.10.8.80">
    <property type="entry name" value="Magnesium chelatase subunit I, C-Terminal domain"/>
    <property type="match status" value="1"/>
</dbReference>
<evidence type="ECO:0000256" key="4">
    <source>
        <dbReference type="SAM" id="MobiDB-lite"/>
    </source>
</evidence>
<dbReference type="InterPro" id="IPR029062">
    <property type="entry name" value="Class_I_gatase-like"/>
</dbReference>
<dbReference type="OrthoDB" id="444631at2759"/>
<dbReference type="Pfam" id="PF07726">
    <property type="entry name" value="AAA_3"/>
    <property type="match status" value="1"/>
</dbReference>
<dbReference type="Gene3D" id="2.130.10.10">
    <property type="entry name" value="YVTN repeat-like/Quinoprotein amine dehydrogenase"/>
    <property type="match status" value="2"/>
</dbReference>
<dbReference type="Pfam" id="PF17863">
    <property type="entry name" value="AAA_lid_2"/>
    <property type="match status" value="1"/>
</dbReference>
<feature type="transmembrane region" description="Helical" evidence="5">
    <location>
        <begin position="3187"/>
        <end position="3206"/>
    </location>
</feature>
<keyword evidence="5" id="KW-0472">Membrane</keyword>
<feature type="transmembrane region" description="Helical" evidence="5">
    <location>
        <begin position="2446"/>
        <end position="2466"/>
    </location>
</feature>
<dbReference type="InterPro" id="IPR041628">
    <property type="entry name" value="ChlI/MoxR_AAA_lid"/>
</dbReference>
<dbReference type="EMBL" id="CAMXCT020000001">
    <property type="protein sequence ID" value="CAL1125186.1"/>
    <property type="molecule type" value="Genomic_DNA"/>
</dbReference>
<dbReference type="Gene3D" id="3.40.50.880">
    <property type="match status" value="2"/>
</dbReference>
<proteinExistence type="predicted"/>
<sequence length="3937" mass="435263">MSATAVAEDGKGQAQAPNGRKGVINAQAMVRMANLQPEGDENATYADILFPTDRNTVRTLAMARELLESERYSEAVRHLGHILDAKQDYFFQPDPQQPFHRSLKAEAVRLIGELPEEGQEAYRLQYGTPAKQMLDAAVQSGDPAKIAEVARTYFHTPAGYEATLLLASDHLDHGRALAAALCLQRLKETVRAAAKWEPMLSLQLATCWLRAGQQDKAQETLVALRESIGGADVSVGGESIKWFDDEEDSVAWFSEQLGPQLQIAAVDMAEWLMFRGNASRTAVSSGGSPLLNPRWKVPTTDDPTIEKILGELQDRYDDQHVTSLPSVHPLVVDDVVLMRTTSNLLAVDLVTGKRLWNVPADDSIEALLDVRGGAAANTPQLEAGLEQRIWNDTTYGTLSSDGSFVYSIEDLNPFSGTTASIPGRAVIMQQRSSGPQLHNRLTAHDVHTGKLVWEVGGPGGEGALDLADTYFLGPPLPLAGQLYCLAETAGEIQLLALSARSGELEWSQQLAMLERNLLQDPIRASCGAAPSYADGVMVCPTSAGAVIAVNLTTRSLLWGYRYPVTEKYQANSRMMIIRRGGAVFQTGGDAGAGDGWADSSVTISEGQVVLTPAESNEIYCLNLLDGSLVWKKERQDGLYVAGVHHSNVIVVGRTGLRALQLADGEAAWGDVEFPDSASPSGRGFINGSQLFLPLSTAEVATFNLSDGELVARSRSRDGSVPGNLISHGGTILAQGVQNLESFYQLEFLENEVKGTLAHEPENAVALALRGEIRLHSGAVEEAVADLRRSLALSSDPHTQQLLVDALLEGLRVDFATYRSSVDELETLIEQPEQRSKFLRLLATGLHAAGEVDEAFATYMRFTDPALGQLELEPIDGVLSVRRDRWVRTRIGELWELATEEQQQAMDAELQTRLASVLESDGTTELSHFLAFFGNHNLAESARAELVNRLILQDELLAAEFQLRQMRESENSEISNRATAQLATLLGGSRRPEDAAIYYAHLKGELAEVMCLDGMTGSELYAMVSDPAVLQQVAGDRSSWPAGQVVKSREEKNINNAMRYFGFEIQGPQGPFFNDLHIEIDQNRRMLVGRDGLGQAAWQVNVVEPGTNNGPNFNQHVNHGRVAGHLLLITLGHELLAIDTLHTDEESGPSNEARILWRRSLAESVLGGRGNAVPQFRQFQAPWGNRIVVNGNGWQPAGTLCFVSENLVCFEENRKLIVADPLTGETLWMRRDVGSGAMVWGDDEVLLMVAPDETEAVVLRASDGTELGKCAVATAEERVCTLGRNLVQWEISRDGSTVQMYDPHAQQVVWSHVFSKHAKARLINNEELAIVEPEGRFVLLNLADGEIKIDCPIEEEEDLNEVYAIRSRDHYIIVANRPWQQRPNIFINPLPGGFGCVVVDGMVYGFDRRSGKKLWSQEVKNHGLELTQSSEMPVLAFASQIHRQQINNRGGRRYETAVICMDKRTGAVIHEERLANTVSTVSLEADAANSTVELNMQRAKVQMKFTDEELDQDASETRKLIDGAAEDDEEEEEETPETEEEETFLTAATAATFAGTRWCYAASASRDPNVERIVDRGLEWVANTQSRLGHWSANDGRYPTAMTALAGTALLAEGSTSMQGKYAENIRRAVDYLVSRSRTNGLIGDPTGDDRYTYGHGFSMLFLSQVLGEEEDIDRRRTLVDVLTRAVEFTGQAQTKAGGWGYVSARDGHGFDEGSTTITQVQGLRGCRNAGITVPKEVIDQAIQYIHNCTAPDGGVQYSSKGGGSRPAITAAAIACLYNAGDYDDEYVPKLMDYCEKNLSNISNQGFGHWHYAHYYYSQVLYREGGQTWNDYRKKIEAKLISEAGSDGSWSQGYIGHVYTTAINLTILQLENSAREKVVEQLSHVIVGQSEVIDELLICLFSRGHCLLEGVPGLAKTLMISTLARSLNLSFARIQFTPDLMPADITGTEIIEENKTTGQREFRFLEGPLFANLILADEINRTPPKTQAALLEAMQERQATVGRVRHQLSDPFFVLATQNPIEQEGTYPLPEAQQDRFMFKVFVKYPTFDEEFEVARRTTMVQTDHIVPVLSGDEIIHLQQMVREVPVTDHIIRYALALVRQTRVGEEGVPDFITEQVRWGAGPRAVQYLILGGKARALLHGRTYVSTEDIQALARPVMRHRLVVSFSAESDGVTPDVVVDKLIETTPSKEDELTNDGMHRSPYFGQSIEFLQHREYVPGDDLRHIDWKVWAKQDRMYIKQFEEETNLRCMMLVDTSSSMQFGAGPLNKFDYAATVATSLAYMLLRQHDAVGCVTFGEGVEAEVPVRSRENHLNLIVEALETSEQKAKTDFYDILRRVAEVYPRRGMVVLISDLLAPREPFLRGLRLLRQRGHDVMVFHVLDDDELDFPFDGSTRFEGLETADRLTCNPRALRDGYMAALGEFLEEVRHGCAREMVDYALMRTFLNPMLLWGLLIVAIPVLIHLINMLRQRRVKWAAMEFLLVSQKKNRTWVMLRELLLLALRMLAIAAIVLMLAQPLMRSSLARFLGSTTTHHVVLLDDSFSMSDRWANADAFQVAKQSISRLGEQAAAQGISQSFTLLRLSQAAPRGGPPQPDLLAEAAFSSLDELLGPSDGEQRIVYLVSDYRSRQWAEPDELKQTLAKLSGEGTRVELVDCVDKTRPNLAIASLKPLSGTRAAGVALFHEVAVTNFGTEPVHDVSVLLEEDGSPRPAVLIDSIAAGKTEVRRFPVRFPTAGEHLLAASLDSDAVLVDNRYESVIDLPLTVKVLIVDGDPEGNDARFLAWALSPGGPVETGISTQIEPMRFLDTESLDDFSVIYLTNINRLDESAISALENFVEGGGGLAFFCGDLTDPTFVNTQLYREGNGFFPLPLIGSTELFVDRLQRAADLQVTNHPVFSVFAGERNSFLSAVTIQRYFGTADDWTPAENSSVQVIAKLRNGDPLVVERRLGKGRVMAVLTTASPQWNNWGRNPSFVVALLEMQSYLSNSDRGLKERLVGEPLELLLDPATYRPQVRVTPPSQSTATEIVEATVNEDGLRAVYPDTSSAGIYTAELQRKDGQTENRQYAFNVVAEEGNLTTLDAQQLASRLEDVNYSFHHASDFELTVSESNDFQLSEMLLYLLVAMLIGARDMNLIAPVLLALDASQTTFEWGRIQSNIDWIAPTVVLVLIILFVHYMYRRDSVELRPVVGWFLAFLRIAAFLGLFLIWLKPQWRTERFEPQNSRLLILVDTSLSMSLADASTMDGLPASRLTPITDVLNSGEWINKLRQKHDVAVLRFDDSVARVTTLEKLDPNAKNIAVPPEEGADESPLDWQEALAPVGVETRLGAALRQLIHDERAQPVSGVVVFSDGGQNAGLDVAAAIEMAQEAKIPVFTVGLGSDRQPTNVRIADFVAPIRAHPGDAYTATAFVQTQGLAGQTATVELTSRDADSEGDDNVTLEASEQITLGADGVAVPVKFVLTPETPGRRTLAVRVRTSVEDNNPRDDAQEVDIEIVDRTTKVLLFAGGPMREYRFLRTQLYRDATTTVDICLQSASAGISQEADHILSEFPREAEELYEYDCVVAFDPAWHALDQEQLDLLEKWVADEAGGLIVFSGPVHTQSWTQLPNMDKIRALYPVDFEQRLSLLDDGRFGSTEPWPVEFNRAGMEAEFLWLADTATESSRLWSEFPGVYGYFAVRGAKPTATVYAHFSDPRAVGAEGPPVYMAGQFYGAGRVFYLGSGEMWRLRSVDPTAFEAFYTKLIRHVSGGRLLRGSSRGTLLVERDRYVLGQTVVVRAQLSNAQQEPLTTPEVPLQVVAPDGNLMPIPMVADPAHEGSYSGQFAARQEGVYRLEVNVPELGDEILSRRVQVRVPDVERENPRRNDTLLSEIASTTGGEYYVGTTDMLDGAGSEPLAEMLRDRTRTEVIRDAPIPLWNNVWVLLVLCGILCLEWLTRRLSRLA</sequence>
<feature type="transmembrane region" description="Helical" evidence="5">
    <location>
        <begin position="3157"/>
        <end position="3175"/>
    </location>
</feature>
<dbReference type="InterPro" id="IPR011933">
    <property type="entry name" value="Double_TM_dom"/>
</dbReference>
<comment type="pathway">
    <text evidence="3">Porphyrin-containing compound metabolism.</text>
</comment>
<comment type="caution">
    <text evidence="7">The sequence shown here is derived from an EMBL/GenBank/DDBJ whole genome shotgun (WGS) entry which is preliminary data.</text>
</comment>
<dbReference type="PANTHER" id="PTHR37947">
    <property type="entry name" value="BLL2462 PROTEIN"/>
    <property type="match status" value="1"/>
</dbReference>
<feature type="region of interest" description="Disordered" evidence="4">
    <location>
        <begin position="1"/>
        <end position="20"/>
    </location>
</feature>
<dbReference type="SUPFAM" id="SSF48239">
    <property type="entry name" value="Terpenoid cyclases/Protein prenyltransferases"/>
    <property type="match status" value="1"/>
</dbReference>
<dbReference type="Pfam" id="PF01882">
    <property type="entry name" value="DUF58"/>
    <property type="match status" value="1"/>
</dbReference>
<evidence type="ECO:0000313" key="7">
    <source>
        <dbReference type="EMBL" id="CAI3971811.1"/>
    </source>
</evidence>
<dbReference type="InterPro" id="IPR036465">
    <property type="entry name" value="vWFA_dom_sf"/>
</dbReference>
<evidence type="ECO:0000259" key="6">
    <source>
        <dbReference type="SMART" id="SM00327"/>
    </source>
</evidence>
<keyword evidence="9" id="KW-1185">Reference proteome</keyword>
<dbReference type="SMART" id="SM00564">
    <property type="entry name" value="PQQ"/>
    <property type="match status" value="6"/>
</dbReference>
<dbReference type="EC" id="6.6.1.1" evidence="1"/>
<dbReference type="InterPro" id="IPR011047">
    <property type="entry name" value="Quinoprotein_ADH-like_sf"/>
</dbReference>
<dbReference type="PANTHER" id="PTHR37947:SF1">
    <property type="entry name" value="BLL2462 PROTEIN"/>
    <property type="match status" value="1"/>
</dbReference>
<evidence type="ECO:0000256" key="3">
    <source>
        <dbReference type="ARBA" id="ARBA00023444"/>
    </source>
</evidence>
<dbReference type="InterPro" id="IPR015943">
    <property type="entry name" value="WD40/YVTN_repeat-like_dom_sf"/>
</dbReference>
<evidence type="ECO:0000313" key="8">
    <source>
        <dbReference type="EMBL" id="CAL4759123.1"/>
    </source>
</evidence>
<dbReference type="InterPro" id="IPR008930">
    <property type="entry name" value="Terpenoid_cyclase/PrenylTrfase"/>
</dbReference>
<dbReference type="Gene3D" id="1.25.40.10">
    <property type="entry name" value="Tetratricopeptide repeat domain"/>
    <property type="match status" value="1"/>
</dbReference>
<feature type="region of interest" description="Disordered" evidence="4">
    <location>
        <begin position="1522"/>
        <end position="1542"/>
    </location>
</feature>
<dbReference type="InterPro" id="IPR002372">
    <property type="entry name" value="PQQ_rpt_dom"/>
</dbReference>
<feature type="domain" description="VWFA" evidence="6">
    <location>
        <begin position="2245"/>
        <end position="2411"/>
    </location>
</feature>
<dbReference type="CDD" id="cd00009">
    <property type="entry name" value="AAA"/>
    <property type="match status" value="1"/>
</dbReference>
<dbReference type="InterPro" id="IPR024163">
    <property type="entry name" value="Aerotolerance_reg_N"/>
</dbReference>
<dbReference type="SUPFAM" id="SSF52317">
    <property type="entry name" value="Class I glutamine amidotransferase-like"/>
    <property type="match status" value="2"/>
</dbReference>
<keyword evidence="5" id="KW-0812">Transmembrane</keyword>
<reference evidence="7" key="1">
    <citation type="submission" date="2022-10" db="EMBL/GenBank/DDBJ databases">
        <authorList>
            <person name="Chen Y."/>
            <person name="Dougan E. K."/>
            <person name="Chan C."/>
            <person name="Rhodes N."/>
            <person name="Thang M."/>
        </authorList>
    </citation>
    <scope>NUCLEOTIDE SEQUENCE</scope>
</reference>
<evidence type="ECO:0000256" key="5">
    <source>
        <dbReference type="SAM" id="Phobius"/>
    </source>
</evidence>
<feature type="compositionally biased region" description="Acidic residues" evidence="4">
    <location>
        <begin position="1523"/>
        <end position="1542"/>
    </location>
</feature>
<dbReference type="InterPro" id="IPR002035">
    <property type="entry name" value="VWF_A"/>
</dbReference>
<dbReference type="SUPFAM" id="SSF53300">
    <property type="entry name" value="vWA-like"/>
    <property type="match status" value="2"/>
</dbReference>
<dbReference type="InterPro" id="IPR011703">
    <property type="entry name" value="ATPase_AAA-3"/>
</dbReference>
<dbReference type="Gene3D" id="3.40.50.300">
    <property type="entry name" value="P-loop containing nucleotide triphosphate hydrolases"/>
    <property type="match status" value="1"/>
</dbReference>
<evidence type="ECO:0000313" key="9">
    <source>
        <dbReference type="Proteomes" id="UP001152797"/>
    </source>
</evidence>
<accession>A0A9P1FDD1</accession>
<feature type="domain" description="VWFA" evidence="6">
    <location>
        <begin position="3219"/>
        <end position="3412"/>
    </location>
</feature>
<dbReference type="CDD" id="cd00688">
    <property type="entry name" value="ISOPREN_C2_like"/>
    <property type="match status" value="1"/>
</dbReference>
<dbReference type="EMBL" id="CAMXCT030000001">
    <property type="protein sequence ID" value="CAL4759123.1"/>
    <property type="molecule type" value="Genomic_DNA"/>
</dbReference>
<dbReference type="NCBIfam" id="TIGR02226">
    <property type="entry name" value="two_anch"/>
    <property type="match status" value="1"/>
</dbReference>
<evidence type="ECO:0000256" key="2">
    <source>
        <dbReference type="ARBA" id="ARBA00022962"/>
    </source>
</evidence>
<dbReference type="Pfam" id="PF07584">
    <property type="entry name" value="BatA"/>
    <property type="match status" value="1"/>
</dbReference>
<dbReference type="GO" id="GO:0016887">
    <property type="term" value="F:ATP hydrolysis activity"/>
    <property type="evidence" value="ECO:0007669"/>
    <property type="project" value="InterPro"/>
</dbReference>
<dbReference type="SUPFAM" id="SSF50998">
    <property type="entry name" value="Quinoprotein alcohol dehydrogenase-like"/>
    <property type="match status" value="2"/>
</dbReference>
<evidence type="ECO:0000256" key="1">
    <source>
        <dbReference type="ARBA" id="ARBA00012825"/>
    </source>
</evidence>
<dbReference type="InterPro" id="IPR018391">
    <property type="entry name" value="PQQ_b-propeller_rpt"/>
</dbReference>
<reference evidence="8 9" key="2">
    <citation type="submission" date="2024-05" db="EMBL/GenBank/DDBJ databases">
        <authorList>
            <person name="Chen Y."/>
            <person name="Shah S."/>
            <person name="Dougan E. K."/>
            <person name="Thang M."/>
            <person name="Chan C."/>
        </authorList>
    </citation>
    <scope>NUCLEOTIDE SEQUENCE [LARGE SCALE GENOMIC DNA]</scope>
</reference>
<dbReference type="EMBL" id="CAMXCT010000001">
    <property type="protein sequence ID" value="CAI3971811.1"/>
    <property type="molecule type" value="Genomic_DNA"/>
</dbReference>
<dbReference type="InterPro" id="IPR011990">
    <property type="entry name" value="TPR-like_helical_dom_sf"/>
</dbReference>
<dbReference type="Pfam" id="PF13360">
    <property type="entry name" value="PQQ_2"/>
    <property type="match status" value="2"/>
</dbReference>
<feature type="transmembrane region" description="Helical" evidence="5">
    <location>
        <begin position="3910"/>
        <end position="3929"/>
    </location>
</feature>
<organism evidence="7">
    <name type="scientific">Cladocopium goreaui</name>
    <dbReference type="NCBI Taxonomy" id="2562237"/>
    <lineage>
        <taxon>Eukaryota</taxon>
        <taxon>Sar</taxon>
        <taxon>Alveolata</taxon>
        <taxon>Dinophyceae</taxon>
        <taxon>Suessiales</taxon>
        <taxon>Symbiodiniaceae</taxon>
        <taxon>Cladocopium</taxon>
    </lineage>
</organism>
<dbReference type="SUPFAM" id="SSF52540">
    <property type="entry name" value="P-loop containing nucleoside triphosphate hydrolases"/>
    <property type="match status" value="1"/>
</dbReference>
<protein>
    <recommendedName>
        <fullName evidence="1">magnesium chelatase</fullName>
        <ecNumber evidence="1">6.6.1.1</ecNumber>
    </recommendedName>
</protein>
<feature type="transmembrane region" description="Helical" evidence="5">
    <location>
        <begin position="2495"/>
        <end position="2513"/>
    </location>
</feature>
<dbReference type="Proteomes" id="UP001152797">
    <property type="component" value="Unassembled WGS sequence"/>
</dbReference>
<dbReference type="Gene3D" id="3.40.50.410">
    <property type="entry name" value="von Willebrand factor, type A domain"/>
    <property type="match status" value="2"/>
</dbReference>
<gene>
    <name evidence="7" type="ORF">C1SCF055_LOCUS401</name>
</gene>
<dbReference type="GO" id="GO:0016851">
    <property type="term" value="F:magnesium chelatase activity"/>
    <property type="evidence" value="ECO:0007669"/>
    <property type="project" value="UniProtKB-EC"/>
</dbReference>
<dbReference type="InterPro" id="IPR002881">
    <property type="entry name" value="DUF58"/>
</dbReference>
<dbReference type="CDD" id="cd00198">
    <property type="entry name" value="vWFA"/>
    <property type="match status" value="2"/>
</dbReference>
<keyword evidence="5" id="KW-1133">Transmembrane helix</keyword>
<dbReference type="Gene3D" id="1.50.10.20">
    <property type="match status" value="2"/>
</dbReference>
<name>A0A9P1FDD1_9DINO</name>
<keyword evidence="2" id="KW-0315">Glutamine amidotransferase</keyword>